<keyword evidence="1" id="KW-0646">Protease inhibitor</keyword>
<keyword evidence="4" id="KW-0732">Signal</keyword>
<dbReference type="Proteomes" id="UP000821837">
    <property type="component" value="Unassembled WGS sequence"/>
</dbReference>
<dbReference type="InterPro" id="IPR002223">
    <property type="entry name" value="Kunitz_BPTI"/>
</dbReference>
<dbReference type="Gene3D" id="4.10.410.10">
    <property type="entry name" value="Pancreatic trypsin inhibitor Kunitz domain"/>
    <property type="match status" value="2"/>
</dbReference>
<accession>A0A9D4Q534</accession>
<dbReference type="CDD" id="cd22604">
    <property type="entry name" value="Kunitz_BmTI-like"/>
    <property type="match status" value="1"/>
</dbReference>
<dbReference type="FunFam" id="4.10.410.10:FF:000004">
    <property type="entry name" value="Tissue factor pathway inhibitor"/>
    <property type="match status" value="2"/>
</dbReference>
<evidence type="ECO:0000256" key="1">
    <source>
        <dbReference type="ARBA" id="ARBA00022690"/>
    </source>
</evidence>
<proteinExistence type="predicted"/>
<protein>
    <recommendedName>
        <fullName evidence="5">BPTI/Kunitz inhibitor domain-containing protein</fullName>
    </recommendedName>
</protein>
<feature type="signal peptide" evidence="4">
    <location>
        <begin position="1"/>
        <end position="19"/>
    </location>
</feature>
<evidence type="ECO:0000259" key="5">
    <source>
        <dbReference type="PROSITE" id="PS50279"/>
    </source>
</evidence>
<keyword evidence="3" id="KW-1015">Disulfide bond</keyword>
<evidence type="ECO:0000313" key="6">
    <source>
        <dbReference type="EMBL" id="KAH7968424.1"/>
    </source>
</evidence>
<dbReference type="AlphaFoldDB" id="A0A9D4Q534"/>
<dbReference type="Pfam" id="PF00014">
    <property type="entry name" value="Kunitz_BPTI"/>
    <property type="match status" value="2"/>
</dbReference>
<dbReference type="VEuPathDB" id="VectorBase:RSAN_043720"/>
<dbReference type="CDD" id="cd00109">
    <property type="entry name" value="Kunitz-type"/>
    <property type="match status" value="1"/>
</dbReference>
<dbReference type="PRINTS" id="PR00759">
    <property type="entry name" value="BASICPTASE"/>
</dbReference>
<dbReference type="InterPro" id="IPR050098">
    <property type="entry name" value="TFPI/VKTCI-like"/>
</dbReference>
<evidence type="ECO:0000256" key="3">
    <source>
        <dbReference type="ARBA" id="ARBA00023157"/>
    </source>
</evidence>
<feature type="chain" id="PRO_5039708931" description="BPTI/Kunitz inhibitor domain-containing protein" evidence="4">
    <location>
        <begin position="20"/>
        <end position="161"/>
    </location>
</feature>
<dbReference type="PANTHER" id="PTHR10083">
    <property type="entry name" value="KUNITZ-TYPE PROTEASE INHIBITOR-RELATED"/>
    <property type="match status" value="1"/>
</dbReference>
<sequence>MKTFVLLALWGAAIGRVVAAAGDFDSQCLPTADPGPCKAYIPMWWYNVLSGQCEEFIYGGCQGNDNKYRTKQECEKTCAEGSVSPFACFAPPDQGPCHASITRYYFDNETQTCEEFTYGGCEGNQNNYETAEECKASCNRECSSLCQRVTCSPLQWLVLIS</sequence>
<name>A0A9D4Q534_RHISA</name>
<evidence type="ECO:0000256" key="4">
    <source>
        <dbReference type="SAM" id="SignalP"/>
    </source>
</evidence>
<dbReference type="PROSITE" id="PS50279">
    <property type="entry name" value="BPTI_KUNITZ_2"/>
    <property type="match status" value="2"/>
</dbReference>
<reference evidence="6" key="2">
    <citation type="submission" date="2021-09" db="EMBL/GenBank/DDBJ databases">
        <authorList>
            <person name="Jia N."/>
            <person name="Wang J."/>
            <person name="Shi W."/>
            <person name="Du L."/>
            <person name="Sun Y."/>
            <person name="Zhan W."/>
            <person name="Jiang J."/>
            <person name="Wang Q."/>
            <person name="Zhang B."/>
            <person name="Ji P."/>
            <person name="Sakyi L.B."/>
            <person name="Cui X."/>
            <person name="Yuan T."/>
            <person name="Jiang B."/>
            <person name="Yang W."/>
            <person name="Lam T.T.-Y."/>
            <person name="Chang Q."/>
            <person name="Ding S."/>
            <person name="Wang X."/>
            <person name="Zhu J."/>
            <person name="Ruan X."/>
            <person name="Zhao L."/>
            <person name="Wei J."/>
            <person name="Que T."/>
            <person name="Du C."/>
            <person name="Cheng J."/>
            <person name="Dai P."/>
            <person name="Han X."/>
            <person name="Huang E."/>
            <person name="Gao Y."/>
            <person name="Liu J."/>
            <person name="Shao H."/>
            <person name="Ye R."/>
            <person name="Li L."/>
            <person name="Wei W."/>
            <person name="Wang X."/>
            <person name="Wang C."/>
            <person name="Huo Q."/>
            <person name="Li W."/>
            <person name="Guo W."/>
            <person name="Chen H."/>
            <person name="Chen S."/>
            <person name="Zhou L."/>
            <person name="Zhou L."/>
            <person name="Ni X."/>
            <person name="Tian J."/>
            <person name="Zhou Y."/>
            <person name="Sheng Y."/>
            <person name="Liu T."/>
            <person name="Pan Y."/>
            <person name="Xia L."/>
            <person name="Li J."/>
            <person name="Zhao F."/>
            <person name="Cao W."/>
        </authorList>
    </citation>
    <scope>NUCLEOTIDE SEQUENCE</scope>
    <source>
        <strain evidence="6">Rsan-2018</strain>
        <tissue evidence="6">Larvae</tissue>
    </source>
</reference>
<dbReference type="PANTHER" id="PTHR10083:SF374">
    <property type="entry name" value="BPTI_KUNITZ INHIBITOR DOMAIN-CONTAINING PROTEIN"/>
    <property type="match status" value="1"/>
</dbReference>
<reference evidence="6" key="1">
    <citation type="journal article" date="2020" name="Cell">
        <title>Large-Scale Comparative Analyses of Tick Genomes Elucidate Their Genetic Diversity and Vector Capacities.</title>
        <authorList>
            <consortium name="Tick Genome and Microbiome Consortium (TIGMIC)"/>
            <person name="Jia N."/>
            <person name="Wang J."/>
            <person name="Shi W."/>
            <person name="Du L."/>
            <person name="Sun Y."/>
            <person name="Zhan W."/>
            <person name="Jiang J.F."/>
            <person name="Wang Q."/>
            <person name="Zhang B."/>
            <person name="Ji P."/>
            <person name="Bell-Sakyi L."/>
            <person name="Cui X.M."/>
            <person name="Yuan T.T."/>
            <person name="Jiang B.G."/>
            <person name="Yang W.F."/>
            <person name="Lam T.T."/>
            <person name="Chang Q.C."/>
            <person name="Ding S.J."/>
            <person name="Wang X.J."/>
            <person name="Zhu J.G."/>
            <person name="Ruan X.D."/>
            <person name="Zhao L."/>
            <person name="Wei J.T."/>
            <person name="Ye R.Z."/>
            <person name="Que T.C."/>
            <person name="Du C.H."/>
            <person name="Zhou Y.H."/>
            <person name="Cheng J.X."/>
            <person name="Dai P.F."/>
            <person name="Guo W.B."/>
            <person name="Han X.H."/>
            <person name="Huang E.J."/>
            <person name="Li L.F."/>
            <person name="Wei W."/>
            <person name="Gao Y.C."/>
            <person name="Liu J.Z."/>
            <person name="Shao H.Z."/>
            <person name="Wang X."/>
            <person name="Wang C.C."/>
            <person name="Yang T.C."/>
            <person name="Huo Q.B."/>
            <person name="Li W."/>
            <person name="Chen H.Y."/>
            <person name="Chen S.E."/>
            <person name="Zhou L.G."/>
            <person name="Ni X.B."/>
            <person name="Tian J.H."/>
            <person name="Sheng Y."/>
            <person name="Liu T."/>
            <person name="Pan Y.S."/>
            <person name="Xia L.Y."/>
            <person name="Li J."/>
            <person name="Zhao F."/>
            <person name="Cao W.C."/>
        </authorList>
    </citation>
    <scope>NUCLEOTIDE SEQUENCE</scope>
    <source>
        <strain evidence="6">Rsan-2018</strain>
    </source>
</reference>
<dbReference type="GO" id="GO:0005615">
    <property type="term" value="C:extracellular space"/>
    <property type="evidence" value="ECO:0007669"/>
    <property type="project" value="TreeGrafter"/>
</dbReference>
<dbReference type="InterPro" id="IPR020901">
    <property type="entry name" value="Prtase_inh_Kunz-CS"/>
</dbReference>
<dbReference type="EMBL" id="JABSTV010001248">
    <property type="protein sequence ID" value="KAH7968424.1"/>
    <property type="molecule type" value="Genomic_DNA"/>
</dbReference>
<dbReference type="SUPFAM" id="SSF57362">
    <property type="entry name" value="BPTI-like"/>
    <property type="match status" value="2"/>
</dbReference>
<dbReference type="InterPro" id="IPR036880">
    <property type="entry name" value="Kunitz_BPTI_sf"/>
</dbReference>
<feature type="domain" description="BPTI/Kunitz inhibitor" evidence="5">
    <location>
        <begin position="88"/>
        <end position="138"/>
    </location>
</feature>
<keyword evidence="7" id="KW-1185">Reference proteome</keyword>
<keyword evidence="2" id="KW-0722">Serine protease inhibitor</keyword>
<evidence type="ECO:0000313" key="7">
    <source>
        <dbReference type="Proteomes" id="UP000821837"/>
    </source>
</evidence>
<dbReference type="PROSITE" id="PS00280">
    <property type="entry name" value="BPTI_KUNITZ_1"/>
    <property type="match status" value="1"/>
</dbReference>
<dbReference type="SMART" id="SM00131">
    <property type="entry name" value="KU"/>
    <property type="match status" value="2"/>
</dbReference>
<evidence type="ECO:0000256" key="2">
    <source>
        <dbReference type="ARBA" id="ARBA00022900"/>
    </source>
</evidence>
<comment type="caution">
    <text evidence="6">The sequence shown here is derived from an EMBL/GenBank/DDBJ whole genome shotgun (WGS) entry which is preliminary data.</text>
</comment>
<gene>
    <name evidence="6" type="ORF">HPB52_008303</name>
</gene>
<dbReference type="GO" id="GO:0004867">
    <property type="term" value="F:serine-type endopeptidase inhibitor activity"/>
    <property type="evidence" value="ECO:0007669"/>
    <property type="project" value="UniProtKB-KW"/>
</dbReference>
<feature type="domain" description="BPTI/Kunitz inhibitor" evidence="5">
    <location>
        <begin position="28"/>
        <end position="78"/>
    </location>
</feature>
<organism evidence="6 7">
    <name type="scientific">Rhipicephalus sanguineus</name>
    <name type="common">Brown dog tick</name>
    <name type="synonym">Ixodes sanguineus</name>
    <dbReference type="NCBI Taxonomy" id="34632"/>
    <lineage>
        <taxon>Eukaryota</taxon>
        <taxon>Metazoa</taxon>
        <taxon>Ecdysozoa</taxon>
        <taxon>Arthropoda</taxon>
        <taxon>Chelicerata</taxon>
        <taxon>Arachnida</taxon>
        <taxon>Acari</taxon>
        <taxon>Parasitiformes</taxon>
        <taxon>Ixodida</taxon>
        <taxon>Ixodoidea</taxon>
        <taxon>Ixodidae</taxon>
        <taxon>Rhipicephalinae</taxon>
        <taxon>Rhipicephalus</taxon>
        <taxon>Rhipicephalus</taxon>
    </lineage>
</organism>